<comment type="caution">
    <text evidence="3">The sequence shown here is derived from an EMBL/GenBank/DDBJ whole genome shotgun (WGS) entry which is preliminary data.</text>
</comment>
<dbReference type="GO" id="GO:0046839">
    <property type="term" value="P:phospholipid dephosphorylation"/>
    <property type="evidence" value="ECO:0007669"/>
    <property type="project" value="TreeGrafter"/>
</dbReference>
<dbReference type="EMBL" id="CAJVCH010402619">
    <property type="protein sequence ID" value="CAG7817757.1"/>
    <property type="molecule type" value="Genomic_DNA"/>
</dbReference>
<evidence type="ECO:0000256" key="1">
    <source>
        <dbReference type="SAM" id="Phobius"/>
    </source>
</evidence>
<dbReference type="InterPro" id="IPR000326">
    <property type="entry name" value="PAP2/HPO"/>
</dbReference>
<feature type="non-terminal residue" evidence="3">
    <location>
        <position position="1"/>
    </location>
</feature>
<dbReference type="PANTHER" id="PTHR10165:SF197">
    <property type="entry name" value="FI04477P-RELATED"/>
    <property type="match status" value="1"/>
</dbReference>
<dbReference type="GO" id="GO:0008195">
    <property type="term" value="F:phosphatidate phosphatase activity"/>
    <property type="evidence" value="ECO:0007669"/>
    <property type="project" value="TreeGrafter"/>
</dbReference>
<gene>
    <name evidence="3" type="ORF">AFUS01_LOCUS28305</name>
</gene>
<reference evidence="3" key="1">
    <citation type="submission" date="2021-06" db="EMBL/GenBank/DDBJ databases">
        <authorList>
            <person name="Hodson N. C."/>
            <person name="Mongue J. A."/>
            <person name="Jaron S. K."/>
        </authorList>
    </citation>
    <scope>NUCLEOTIDE SEQUENCE</scope>
</reference>
<feature type="transmembrane region" description="Helical" evidence="1">
    <location>
        <begin position="163"/>
        <end position="184"/>
    </location>
</feature>
<proteinExistence type="predicted"/>
<sequence>ILTTEILVNRRVRASGLFICRPAPVWILCAYRSFVDFLFGCVCSQLITDVGKYTIGRLRPNFIDVCRPNIDLRNCSQYGRTYMTNYVCTNSDTDASESRVSFPSGHSSFSAYTMLYIAIFIQVKVQVGRKTTLRLFKHGFQLAVILLSYFTALSRVMDNKHHWSDVLAGALIGSITAAIVVSFFL</sequence>
<keyword evidence="4" id="KW-1185">Reference proteome</keyword>
<evidence type="ECO:0000313" key="3">
    <source>
        <dbReference type="EMBL" id="CAG7817757.1"/>
    </source>
</evidence>
<evidence type="ECO:0000259" key="2">
    <source>
        <dbReference type="SMART" id="SM00014"/>
    </source>
</evidence>
<dbReference type="CDD" id="cd03384">
    <property type="entry name" value="PAP2_wunen"/>
    <property type="match status" value="1"/>
</dbReference>
<dbReference type="GO" id="GO:0005886">
    <property type="term" value="C:plasma membrane"/>
    <property type="evidence" value="ECO:0007669"/>
    <property type="project" value="TreeGrafter"/>
</dbReference>
<dbReference type="Pfam" id="PF01569">
    <property type="entry name" value="PAP2"/>
    <property type="match status" value="1"/>
</dbReference>
<accession>A0A8J2KR18</accession>
<dbReference type="OrthoDB" id="8907274at2759"/>
<keyword evidence="1" id="KW-0812">Transmembrane</keyword>
<dbReference type="InterPro" id="IPR043216">
    <property type="entry name" value="PAP-like"/>
</dbReference>
<organism evidence="3 4">
    <name type="scientific">Allacma fusca</name>
    <dbReference type="NCBI Taxonomy" id="39272"/>
    <lineage>
        <taxon>Eukaryota</taxon>
        <taxon>Metazoa</taxon>
        <taxon>Ecdysozoa</taxon>
        <taxon>Arthropoda</taxon>
        <taxon>Hexapoda</taxon>
        <taxon>Collembola</taxon>
        <taxon>Symphypleona</taxon>
        <taxon>Sminthuridae</taxon>
        <taxon>Allacma</taxon>
    </lineage>
</organism>
<dbReference type="AlphaFoldDB" id="A0A8J2KR18"/>
<feature type="non-terminal residue" evidence="3">
    <location>
        <position position="185"/>
    </location>
</feature>
<keyword evidence="1" id="KW-1133">Transmembrane helix</keyword>
<dbReference type="SMART" id="SM00014">
    <property type="entry name" value="acidPPc"/>
    <property type="match status" value="1"/>
</dbReference>
<feature type="domain" description="Phosphatidic acid phosphatase type 2/haloperoxidase" evidence="2">
    <location>
        <begin position="34"/>
        <end position="181"/>
    </location>
</feature>
<dbReference type="PANTHER" id="PTHR10165">
    <property type="entry name" value="LIPID PHOSPHATE PHOSPHATASE"/>
    <property type="match status" value="1"/>
</dbReference>
<dbReference type="Proteomes" id="UP000708208">
    <property type="component" value="Unassembled WGS sequence"/>
</dbReference>
<dbReference type="GO" id="GO:0006644">
    <property type="term" value="P:phospholipid metabolic process"/>
    <property type="evidence" value="ECO:0007669"/>
    <property type="project" value="InterPro"/>
</dbReference>
<name>A0A8J2KR18_9HEXA</name>
<evidence type="ECO:0000313" key="4">
    <source>
        <dbReference type="Proteomes" id="UP000708208"/>
    </source>
</evidence>
<keyword evidence="1" id="KW-0472">Membrane</keyword>
<feature type="transmembrane region" description="Helical" evidence="1">
    <location>
        <begin position="139"/>
        <end position="157"/>
    </location>
</feature>
<protein>
    <recommendedName>
        <fullName evidence="2">Phosphatidic acid phosphatase type 2/haloperoxidase domain-containing protein</fullName>
    </recommendedName>
</protein>
<dbReference type="GO" id="GO:0007165">
    <property type="term" value="P:signal transduction"/>
    <property type="evidence" value="ECO:0007669"/>
    <property type="project" value="TreeGrafter"/>
</dbReference>